<organism evidence="2 3">
    <name type="scientific">Clostridium celatum DSM 1785</name>
    <dbReference type="NCBI Taxonomy" id="545697"/>
    <lineage>
        <taxon>Bacteria</taxon>
        <taxon>Bacillati</taxon>
        <taxon>Bacillota</taxon>
        <taxon>Clostridia</taxon>
        <taxon>Eubacteriales</taxon>
        <taxon>Clostridiaceae</taxon>
        <taxon>Clostridium</taxon>
    </lineage>
</organism>
<dbReference type="InterPro" id="IPR027623">
    <property type="entry name" value="AmmeMemoSam_A"/>
</dbReference>
<dbReference type="InterPro" id="IPR004183">
    <property type="entry name" value="Xdiol_dOase_suB"/>
</dbReference>
<dbReference type="CDD" id="cd07951">
    <property type="entry name" value="ED_3B_N_AMMECR1"/>
    <property type="match status" value="1"/>
</dbReference>
<dbReference type="Gene3D" id="3.40.830.10">
    <property type="entry name" value="LigB-like"/>
    <property type="match status" value="1"/>
</dbReference>
<feature type="domain" description="AMMECR1" evidence="1">
    <location>
        <begin position="305"/>
        <end position="495"/>
    </location>
</feature>
<evidence type="ECO:0000313" key="3">
    <source>
        <dbReference type="Proteomes" id="UP000010420"/>
    </source>
</evidence>
<dbReference type="GO" id="GO:0016702">
    <property type="term" value="F:oxidoreductase activity, acting on single donors with incorporation of molecular oxygen, incorporation of two atoms of oxygen"/>
    <property type="evidence" value="ECO:0007669"/>
    <property type="project" value="UniProtKB-ARBA"/>
</dbReference>
<dbReference type="InterPro" id="IPR023473">
    <property type="entry name" value="AMMECR1"/>
</dbReference>
<dbReference type="PATRIC" id="fig|545697.3.peg.1847"/>
<dbReference type="SUPFAM" id="SSF143447">
    <property type="entry name" value="AMMECR1-like"/>
    <property type="match status" value="1"/>
</dbReference>
<dbReference type="NCBIfam" id="TIGR04336">
    <property type="entry name" value="AmmeMemoSam_B"/>
    <property type="match status" value="1"/>
</dbReference>
<dbReference type="RefSeq" id="WP_005213611.1">
    <property type="nucleotide sequence ID" value="NZ_KB291645.1"/>
</dbReference>
<dbReference type="Pfam" id="PF02900">
    <property type="entry name" value="LigB"/>
    <property type="match status" value="1"/>
</dbReference>
<comment type="caution">
    <text evidence="2">The sequence shown here is derived from an EMBL/GenBank/DDBJ whole genome shotgun (WGS) entry which is preliminary data.</text>
</comment>
<dbReference type="InterPro" id="IPR036071">
    <property type="entry name" value="AMMECR1_dom_sf"/>
</dbReference>
<dbReference type="PANTHER" id="PTHR13016:SF0">
    <property type="entry name" value="AMME SYNDROME CANDIDATE GENE 1 PROTEIN"/>
    <property type="match status" value="1"/>
</dbReference>
<dbReference type="GO" id="GO:0008198">
    <property type="term" value="F:ferrous iron binding"/>
    <property type="evidence" value="ECO:0007669"/>
    <property type="project" value="InterPro"/>
</dbReference>
<gene>
    <name evidence="2" type="ORF">HMPREF0216_01876</name>
</gene>
<dbReference type="STRING" id="545697.HMPREF0216_01876"/>
<dbReference type="Proteomes" id="UP000010420">
    <property type="component" value="Unassembled WGS sequence"/>
</dbReference>
<dbReference type="PANTHER" id="PTHR13016">
    <property type="entry name" value="AMMECR1 HOMOLOG"/>
    <property type="match status" value="1"/>
</dbReference>
<dbReference type="SUPFAM" id="SSF53213">
    <property type="entry name" value="LigB-like"/>
    <property type="match status" value="1"/>
</dbReference>
<protein>
    <recommendedName>
        <fullName evidence="1">AMMECR1 domain-containing protein</fullName>
    </recommendedName>
</protein>
<sequence>MLDYYLMPHPPIIINEVGKGREIEAINTLNACKKIGEKINNLSPETIIIISPHGTIFRDAISIVTAPHLKGDLFKFGANNISFDYEIDTALTTEIIKNSDEENIPTVSLDEKTCDLYNIDLNLDHGAMVPLYFLGNKKNYKLVHITYGMLSPLELMNFGRCIKKAVKDTKTNAVFIASGDLSHRLTKDGAYPYTPLGAEFDKALISLLEKGDFKNLFNLDKHLIHEAGECGLRSLYILAGAINSTNISPKLLSYEGPFGIGYGVMEFTPNFNNENSNNINYSSKNGDLYNEILKDKQNENKKRMNYGNIYTRLARLNLNNYFDNGTLLTIDDLINNPNLLFNDGNNSNDISKLLKDKKGVFVSLKINGDLRGCIGTISPTTNCIAEEIINNSISSAINDPRFSPLRKEELIDIDISVDILYPPEKTTFEELDPKNYGVIVSCNNRRGLLLPNLGGIDTADKQIEIALEKGGISIDENYTLERFKVKRFKEVDDGD</sequence>
<dbReference type="PROSITE" id="PS51112">
    <property type="entry name" value="AMMECR1"/>
    <property type="match status" value="1"/>
</dbReference>
<dbReference type="eggNOG" id="COG2078">
    <property type="taxonomic scope" value="Bacteria"/>
</dbReference>
<reference evidence="2 3" key="1">
    <citation type="submission" date="2012-05" db="EMBL/GenBank/DDBJ databases">
        <authorList>
            <person name="Weinstock G."/>
            <person name="Sodergren E."/>
            <person name="Lobos E.A."/>
            <person name="Fulton L."/>
            <person name="Fulton R."/>
            <person name="Courtney L."/>
            <person name="Fronick C."/>
            <person name="O'Laughlin M."/>
            <person name="Godfrey J."/>
            <person name="Wilson R.M."/>
            <person name="Miner T."/>
            <person name="Farmer C."/>
            <person name="Delehaunty K."/>
            <person name="Cordes M."/>
            <person name="Minx P."/>
            <person name="Tomlinson C."/>
            <person name="Chen J."/>
            <person name="Wollam A."/>
            <person name="Pepin K.H."/>
            <person name="Bhonagiri V."/>
            <person name="Zhang X."/>
            <person name="Suruliraj S."/>
            <person name="Warren W."/>
            <person name="Mitreva M."/>
            <person name="Mardis E.R."/>
            <person name="Wilson R.K."/>
        </authorList>
    </citation>
    <scope>NUCLEOTIDE SEQUENCE [LARGE SCALE GENOMIC DNA]</scope>
    <source>
        <strain evidence="2 3">DSM 1785</strain>
    </source>
</reference>
<dbReference type="eggNOG" id="COG3885">
    <property type="taxonomic scope" value="Bacteria"/>
</dbReference>
<dbReference type="AlphaFoldDB" id="L1QFF8"/>
<evidence type="ECO:0000313" key="2">
    <source>
        <dbReference type="EMBL" id="EKY26691.1"/>
    </source>
</evidence>
<dbReference type="Pfam" id="PF01871">
    <property type="entry name" value="AMMECR1"/>
    <property type="match status" value="1"/>
</dbReference>
<dbReference type="HOGENOM" id="CLU_048702_0_0_9"/>
<name>L1QFF8_9CLOT</name>
<keyword evidence="3" id="KW-1185">Reference proteome</keyword>
<dbReference type="Gene3D" id="3.30.700.20">
    <property type="entry name" value="Hypothetical protein ph0010, domain 1"/>
    <property type="match status" value="1"/>
</dbReference>
<dbReference type="OrthoDB" id="159752at2"/>
<dbReference type="NCBIfam" id="TIGR04335">
    <property type="entry name" value="AmmeMemoSam_A"/>
    <property type="match status" value="1"/>
</dbReference>
<evidence type="ECO:0000259" key="1">
    <source>
        <dbReference type="PROSITE" id="PS51112"/>
    </source>
</evidence>
<dbReference type="InterPro" id="IPR002733">
    <property type="entry name" value="AMMECR1_domain"/>
</dbReference>
<dbReference type="InterPro" id="IPR027485">
    <property type="entry name" value="AMMECR1_N"/>
</dbReference>
<dbReference type="EMBL" id="AMEZ01000053">
    <property type="protein sequence ID" value="EKY26691.1"/>
    <property type="molecule type" value="Genomic_DNA"/>
</dbReference>
<accession>L1QFF8</accession>
<proteinExistence type="predicted"/>